<evidence type="ECO:0000313" key="4">
    <source>
        <dbReference type="Proteomes" id="UP001201163"/>
    </source>
</evidence>
<gene>
    <name evidence="3" type="ORF">EDB92DRAFT_1799747</name>
</gene>
<evidence type="ECO:0000256" key="1">
    <source>
        <dbReference type="SAM" id="MobiDB-lite"/>
    </source>
</evidence>
<feature type="compositionally biased region" description="Low complexity" evidence="1">
    <location>
        <begin position="447"/>
        <end position="460"/>
    </location>
</feature>
<dbReference type="InterPro" id="IPR002035">
    <property type="entry name" value="VWF_A"/>
</dbReference>
<organism evidence="3 4">
    <name type="scientific">Lactarius akahatsu</name>
    <dbReference type="NCBI Taxonomy" id="416441"/>
    <lineage>
        <taxon>Eukaryota</taxon>
        <taxon>Fungi</taxon>
        <taxon>Dikarya</taxon>
        <taxon>Basidiomycota</taxon>
        <taxon>Agaricomycotina</taxon>
        <taxon>Agaricomycetes</taxon>
        <taxon>Russulales</taxon>
        <taxon>Russulaceae</taxon>
        <taxon>Lactarius</taxon>
    </lineage>
</organism>
<comment type="caution">
    <text evidence="3">The sequence shown here is derived from an EMBL/GenBank/DDBJ whole genome shotgun (WGS) entry which is preliminary data.</text>
</comment>
<proteinExistence type="predicted"/>
<dbReference type="Gene3D" id="3.40.50.410">
    <property type="entry name" value="von Willebrand factor, type A domain"/>
    <property type="match status" value="1"/>
</dbReference>
<dbReference type="SUPFAM" id="SSF53300">
    <property type="entry name" value="vWA-like"/>
    <property type="match status" value="1"/>
</dbReference>
<reference evidence="3" key="1">
    <citation type="submission" date="2022-01" db="EMBL/GenBank/DDBJ databases">
        <title>Comparative genomics reveals a dynamic genome evolution in the ectomycorrhizal milk-cap (Lactarius) mushrooms.</title>
        <authorList>
            <consortium name="DOE Joint Genome Institute"/>
            <person name="Lebreton A."/>
            <person name="Tang N."/>
            <person name="Kuo A."/>
            <person name="LaButti K."/>
            <person name="Drula E."/>
            <person name="Barry K."/>
            <person name="Clum A."/>
            <person name="Lipzen A."/>
            <person name="Mousain D."/>
            <person name="Ng V."/>
            <person name="Wang R."/>
            <person name="Wang X."/>
            <person name="Dai Y."/>
            <person name="Henrissat B."/>
            <person name="Grigoriev I.V."/>
            <person name="Guerin-Laguette A."/>
            <person name="Yu F."/>
            <person name="Martin F.M."/>
        </authorList>
    </citation>
    <scope>NUCLEOTIDE SEQUENCE</scope>
    <source>
        <strain evidence="3">QP</strain>
    </source>
</reference>
<protein>
    <recommendedName>
        <fullName evidence="2">VWFA domain-containing protein</fullName>
    </recommendedName>
</protein>
<sequence length="2154" mass="239476">DLVDEVKGMYRLLDLISESGSNGYVEKVIVAQDSLQRFINAISPGAYASITRIDFKTLDRLAIKPLGIYGCKDEIVRLLQSLGAVDRELARLLLAPSDVGGSQRSLSSGLYILRASAVRPTDERHYVIYWPEDSTWNDSATPSVCCNRVTFMRYLTKMCDQVVALLSPDYSASVLRSEDSDTEPVDIDITGSGRVFKFGVAKTYEQEENAFSRPGFQINSRIIVPYEVPPDCQVDPSIFVPRLLPGETAQALLTAVYIPHQVRTETMNQRPYTQEALSQLLSNALVLSDDLDEDTVQTLVNVALSDIFPEQCKQWHVMQQDIRDVFMREQTRQKSAVAQDVANTGGSLRCALREEVVDHVSTLFPYLDVLSLWHLQEKHGHLRPEIRSALVQALLIEHDYRRALGLFEVADGSANGPSMARRSALSSSGDYHHPLGLLEEADESADVSSMAPRPVSSSSSDYQRALGPIEVANGSANGSSMAPISVSSLSSSRGAESFKNQMMTAAANLPDSRFLERLESTEDEDLRSVVRSAKTLAQRELSYSIDAVVHEMTHAVLTMQQELRRMSIQVEVEKEERKALDDALVKFVREINERSAGRRNSTIYIDRIDVEKERDRIASLDYKLTGRLEEPQLPKIRLCVHPMDLTSDDCHNMQLDAKYIPTPTIYDRLSSSFYLPLWAEPAFYRLLENQKLLLILASPERFFVYLEHLPVLDMALQRGKSIKSLNRDRLGQNILFSFDEAKRILAVCASTRLHVFVFDETFKMLQGRGSVIDLAPWYSQPDISILQMTFVCGGEEVALVDSSAKARIFSFVTLQFRPAFIQLQTLPNAIYSSPDGSCLFVVHTHGSGPSLTAYHWETFGSTGGIPLEVPEFPLEGAVVTSMVSRGHVFFLGLDTNSQAVKSVVIDITKEVIQFTLKEKGGKYAWDSGTRHTQHNSILDCHAEVWTRFPVLAAVRRRTITSRSERQRKTLTFIADHHTRPFASYFSYLIHTFETTTVKPTGDELRSIRVTTAQFGAFLDTVLSESDWKVSRYRVGEWLVDLLCLIPINIAVCRDNQFVPLVNGILSAEIEGSLLGAEVNQIVDRLSFGWYESIFQSYFASMPVKVVSSIGPQSVGKSFSLDHLVDTSFDGSPKRTTEGVWMSVTPTDEALIVALEFGGSDSIERSPQEDTLLVLFNTAISNLILFRNNFASSRDISGLFQSFQSSSSLLDPAVNPTLFQSTLVVVIEDVAEADKIEITREFSLELQQIVQQEQDANFISRLHGGKLYIIPWPVIESRDFYELFATLKMQLDIQKVSHPAAGEFLHTIKTFMAKLKASDWGALSHTLAEHRAKSLSALLPFAVATGYSGIGPDSEPLKNFDTNLAVEWDYTAARFAVSDREQLAPNEIEMYHSALLESWNSGTPRQFMPDSEWIEGLASYLNGLINLRVSRVQRWLDSNLERFQGGHAAIEDLRRQFDSLIIDMKTNIQLCRAQCASCHLLCIRSRLHEGEHSCRTTHKCMYNCEICGDFTKLCGLAAGHPGKHVCAVRAHLCGDPCKLLGKRGCLKDCTKVTGHAKDEHMCSALVHMCGEPCALKDIVLVGRKAFSCHESCSIPSDQEHESHSCGARLCPATCELCKRLCGQPHLHGLIPGTHHLCGEAHSCPALCAAPGICHINTSPQSIEATFTGKHETFRYTRVIANRAQCVQTIPPGLMAHEGGHTHSRDGKGFHFCETSCANCGYFCTLPLGHSQKEHRTGHGSMAQTRWAVDGPDGVTLESGGRKFSSDDEGAPMMCNLVCSSMGRHVHIDYCCAGANGFCDGAEVQHIDGSMVPNPERRKDAITHSLYWRRMDSNADPYTRDEQDYFGKCDAMCPGSEHSATDAAPAQPSYCLLPMFHPPKNTNDPADGLGYISYDGHMFSCENPAELQAFHVILYLHSRSWSMSSRDRRPLPGDTPATYRIREKANNRLGAVYSALYSFWSARHAAVTVTSRQQATGTRRDAYSIILFSDTAKYAVVNDFTSTPDQLLDSILNERPESGTNFEAAIQVSQAVMIDNWSTERTPIMVFLSDGESSIQDKTIVDLCRSAIQHGKPLSFHAVFFGPDGESTDQNSPVSTLRNMVDIALEIQNRAPPDPLLPTARIFSSFNTALDTVHLAGTFLRIAESLRKPRGSLMSL</sequence>
<dbReference type="InterPro" id="IPR027417">
    <property type="entry name" value="P-loop_NTPase"/>
</dbReference>
<dbReference type="Proteomes" id="UP001201163">
    <property type="component" value="Unassembled WGS sequence"/>
</dbReference>
<feature type="domain" description="VWFA" evidence="2">
    <location>
        <begin position="1957"/>
        <end position="2050"/>
    </location>
</feature>
<dbReference type="InterPro" id="IPR036465">
    <property type="entry name" value="vWFA_dom_sf"/>
</dbReference>
<name>A0AAD4LEF3_9AGAM</name>
<evidence type="ECO:0000313" key="3">
    <source>
        <dbReference type="EMBL" id="KAH8989270.1"/>
    </source>
</evidence>
<accession>A0AAD4LEF3</accession>
<feature type="non-terminal residue" evidence="3">
    <location>
        <position position="2154"/>
    </location>
</feature>
<dbReference type="Gene3D" id="3.40.50.300">
    <property type="entry name" value="P-loop containing nucleotide triphosphate hydrolases"/>
    <property type="match status" value="1"/>
</dbReference>
<dbReference type="PANTHER" id="PTHR22796:SF1">
    <property type="entry name" value="VWFA DOMAIN-CONTAINING PROTEIN"/>
    <property type="match status" value="1"/>
</dbReference>
<dbReference type="PANTHER" id="PTHR22796">
    <property type="entry name" value="URG4-RELATED"/>
    <property type="match status" value="1"/>
</dbReference>
<dbReference type="EMBL" id="JAKELL010000038">
    <property type="protein sequence ID" value="KAH8989270.1"/>
    <property type="molecule type" value="Genomic_DNA"/>
</dbReference>
<dbReference type="Pfam" id="PF13519">
    <property type="entry name" value="VWA_2"/>
    <property type="match status" value="1"/>
</dbReference>
<keyword evidence="4" id="KW-1185">Reference proteome</keyword>
<feature type="region of interest" description="Disordered" evidence="1">
    <location>
        <begin position="442"/>
        <end position="461"/>
    </location>
</feature>
<evidence type="ECO:0000259" key="2">
    <source>
        <dbReference type="Pfam" id="PF13519"/>
    </source>
</evidence>
<dbReference type="CDD" id="cd00198">
    <property type="entry name" value="vWFA"/>
    <property type="match status" value="1"/>
</dbReference>